<dbReference type="Proteomes" id="UP001223420">
    <property type="component" value="Unassembled WGS sequence"/>
</dbReference>
<dbReference type="AlphaFoldDB" id="A0AAJ1WYW0"/>
<dbReference type="Gene3D" id="2.10.260.10">
    <property type="match status" value="1"/>
</dbReference>
<evidence type="ECO:0000256" key="1">
    <source>
        <dbReference type="PROSITE-ProRule" id="PRU01076"/>
    </source>
</evidence>
<dbReference type="SMART" id="SM00966">
    <property type="entry name" value="SpoVT_AbrB"/>
    <property type="match status" value="1"/>
</dbReference>
<dbReference type="InterPro" id="IPR037914">
    <property type="entry name" value="SpoVT-AbrB_sf"/>
</dbReference>
<feature type="domain" description="SpoVT-AbrB" evidence="2">
    <location>
        <begin position="26"/>
        <end position="71"/>
    </location>
</feature>
<keyword evidence="1" id="KW-0238">DNA-binding</keyword>
<name>A0AAJ1WYW0_9HYPH</name>
<accession>A0AAJ1WYW0</accession>
<evidence type="ECO:0000313" key="3">
    <source>
        <dbReference type="EMBL" id="MDQ0546310.1"/>
    </source>
</evidence>
<dbReference type="GO" id="GO:0003677">
    <property type="term" value="F:DNA binding"/>
    <property type="evidence" value="ECO:0007669"/>
    <property type="project" value="UniProtKB-UniRule"/>
</dbReference>
<dbReference type="SUPFAM" id="SSF89447">
    <property type="entry name" value="AbrB/MazE/MraZ-like"/>
    <property type="match status" value="1"/>
</dbReference>
<dbReference type="InterPro" id="IPR007159">
    <property type="entry name" value="SpoVT-AbrB_dom"/>
</dbReference>
<dbReference type="EMBL" id="JAUSWL010000013">
    <property type="protein sequence ID" value="MDQ0546310.1"/>
    <property type="molecule type" value="Genomic_DNA"/>
</dbReference>
<dbReference type="Pfam" id="PF04014">
    <property type="entry name" value="MazE_antitoxin"/>
    <property type="match status" value="1"/>
</dbReference>
<dbReference type="PROSITE" id="PS51740">
    <property type="entry name" value="SPOVT_ABRB"/>
    <property type="match status" value="1"/>
</dbReference>
<sequence>MAARGKRPAMRTGYVSGRDAEFGMASQLAKIEADGTLVIPADFRRELGLSIGDTVMVELAEDGLRVRSLSAAVREAQAIVRDFAPADRSLADELIAERRAEAARE</sequence>
<protein>
    <submittedName>
        <fullName evidence="3">AbrB family looped-hinge helix DNA binding protein</fullName>
    </submittedName>
</protein>
<organism evidence="3 4">
    <name type="scientific">Methylobacterium brachiatum</name>
    <dbReference type="NCBI Taxonomy" id="269660"/>
    <lineage>
        <taxon>Bacteria</taxon>
        <taxon>Pseudomonadati</taxon>
        <taxon>Pseudomonadota</taxon>
        <taxon>Alphaproteobacteria</taxon>
        <taxon>Hyphomicrobiales</taxon>
        <taxon>Methylobacteriaceae</taxon>
        <taxon>Methylobacterium</taxon>
    </lineage>
</organism>
<reference evidence="3" key="1">
    <citation type="submission" date="2023-07" db="EMBL/GenBank/DDBJ databases">
        <title>Genomic Encyclopedia of Type Strains, Phase IV (KMG-IV): sequencing the most valuable type-strain genomes for metagenomic binning, comparative biology and taxonomic classification.</title>
        <authorList>
            <person name="Goeker M."/>
        </authorList>
    </citation>
    <scope>NUCLEOTIDE SEQUENCE</scope>
    <source>
        <strain evidence="3">DSM 19569</strain>
    </source>
</reference>
<evidence type="ECO:0000313" key="4">
    <source>
        <dbReference type="Proteomes" id="UP001223420"/>
    </source>
</evidence>
<gene>
    <name evidence="3" type="ORF">QO001_005261</name>
</gene>
<comment type="caution">
    <text evidence="3">The sequence shown here is derived from an EMBL/GenBank/DDBJ whole genome shotgun (WGS) entry which is preliminary data.</text>
</comment>
<dbReference type="RefSeq" id="WP_230367664.1">
    <property type="nucleotide sequence ID" value="NZ_JAJALK010000014.1"/>
</dbReference>
<evidence type="ECO:0000259" key="2">
    <source>
        <dbReference type="PROSITE" id="PS51740"/>
    </source>
</evidence>
<proteinExistence type="predicted"/>